<dbReference type="OrthoDB" id="9793216at2"/>
<dbReference type="Proteomes" id="UP000191112">
    <property type="component" value="Unassembled WGS sequence"/>
</dbReference>
<keyword evidence="3" id="KW-1185">Reference proteome</keyword>
<dbReference type="RefSeq" id="WP_079668233.1">
    <property type="nucleotide sequence ID" value="NZ_FUYZ01000014.1"/>
</dbReference>
<proteinExistence type="predicted"/>
<accession>A0A1T5GP66</accession>
<dbReference type="EMBL" id="FUYZ01000014">
    <property type="protein sequence ID" value="SKC10193.1"/>
    <property type="molecule type" value="Genomic_DNA"/>
</dbReference>
<dbReference type="AlphaFoldDB" id="A0A1T5GP66"/>
<evidence type="ECO:0000313" key="3">
    <source>
        <dbReference type="Proteomes" id="UP000191112"/>
    </source>
</evidence>
<dbReference type="SUPFAM" id="SSF109854">
    <property type="entry name" value="DinB/YfiT-like putative metalloenzymes"/>
    <property type="match status" value="1"/>
</dbReference>
<dbReference type="InterPro" id="IPR034660">
    <property type="entry name" value="DinB/YfiT-like"/>
</dbReference>
<organism evidence="2 3">
    <name type="scientific">Soonwooa buanensis</name>
    <dbReference type="NCBI Taxonomy" id="619805"/>
    <lineage>
        <taxon>Bacteria</taxon>
        <taxon>Pseudomonadati</taxon>
        <taxon>Bacteroidota</taxon>
        <taxon>Flavobacteriia</taxon>
        <taxon>Flavobacteriales</taxon>
        <taxon>Weeksellaceae</taxon>
        <taxon>Chryseobacterium group</taxon>
        <taxon>Soonwooa</taxon>
    </lineage>
</organism>
<reference evidence="2 3" key="1">
    <citation type="submission" date="2017-02" db="EMBL/GenBank/DDBJ databases">
        <authorList>
            <person name="Peterson S.W."/>
        </authorList>
    </citation>
    <scope>NUCLEOTIDE SEQUENCE [LARGE SCALE GENOMIC DNA]</scope>
    <source>
        <strain evidence="2 3">DSM 22323</strain>
    </source>
</reference>
<protein>
    <submittedName>
        <fullName evidence="2">DinB superfamily protein</fullName>
    </submittedName>
</protein>
<dbReference type="STRING" id="619805.SAMN05660477_03023"/>
<feature type="domain" description="DinB-like" evidence="1">
    <location>
        <begin position="24"/>
        <end position="159"/>
    </location>
</feature>
<gene>
    <name evidence="2" type="ORF">SAMN05660477_03023</name>
</gene>
<sequence>MTDFEKYIQRYLDLVPDEEWIDALDIAGGRTFGIFSDLTEEQGLFAYDNGKWTLKELLQHLIDTEKVFAYRAMTFARQDQTELPGFDEELWAKNSHANDRSLENLIDEFSFVRKGSILFFDDLSGEVLQLKGAANGNALSVETIGKLIVGHNIHHLNIIEERYLSKLKS</sequence>
<evidence type="ECO:0000313" key="2">
    <source>
        <dbReference type="EMBL" id="SKC10193.1"/>
    </source>
</evidence>
<dbReference type="Pfam" id="PF12867">
    <property type="entry name" value="DinB_2"/>
    <property type="match status" value="1"/>
</dbReference>
<name>A0A1T5GP66_9FLAO</name>
<dbReference type="Gene3D" id="1.20.120.450">
    <property type="entry name" value="dinb family like domain"/>
    <property type="match status" value="1"/>
</dbReference>
<evidence type="ECO:0000259" key="1">
    <source>
        <dbReference type="Pfam" id="PF12867"/>
    </source>
</evidence>
<dbReference type="InterPro" id="IPR024775">
    <property type="entry name" value="DinB-like"/>
</dbReference>